<dbReference type="RefSeq" id="WP_378376323.1">
    <property type="nucleotide sequence ID" value="NZ_JBHMAS010000077.1"/>
</dbReference>
<proteinExistence type="predicted"/>
<gene>
    <name evidence="1" type="ORF">ACFFQ6_28850</name>
</gene>
<dbReference type="CDD" id="cd03451">
    <property type="entry name" value="FkbR2"/>
    <property type="match status" value="1"/>
</dbReference>
<dbReference type="InterPro" id="IPR052342">
    <property type="entry name" value="MCH/BMMD"/>
</dbReference>
<name>A0ABV5XMK2_9NOCA</name>
<dbReference type="InterPro" id="IPR029069">
    <property type="entry name" value="HotDog_dom_sf"/>
</dbReference>
<comment type="caution">
    <text evidence="1">The sequence shown here is derived from an EMBL/GenBank/DDBJ whole genome shotgun (WGS) entry which is preliminary data.</text>
</comment>
<dbReference type="Proteomes" id="UP001589587">
    <property type="component" value="Unassembled WGS sequence"/>
</dbReference>
<protein>
    <submittedName>
        <fullName evidence="1">MaoC family dehydratase</fullName>
    </submittedName>
</protein>
<sequence length="336" mass="36063">MPASPASTSVCRRPGGPYFDDLAVGQRISSVGLRLTDGMSAVHQSILGDRAPLALDPRLAMAITGAQTQLAHSGLVWDVAIGQSTFFSQRAKANLFYRGLLLHRIPEIGDTLYTDTEVVGLRENARREGRFPTGMMALRIKTVDQCGRTVLDFSRCAMIPMSSEDVSTGHAQDLSTIPANLDVSRLKELTSGWDLRAHPPCESVATGDVLDGGADVVTSAPELARLTLNLAAVHHDYRATGDKRRLVYGGHTIGLAAAQLSKAIPQLVCVVGWNSCDHIGPVHEGDTVVSTIEVEKVELLDNGGQLVDLRSKVYTVHPDGKGDDQVLDWRVVGVLA</sequence>
<dbReference type="EMBL" id="JBHMAS010000077">
    <property type="protein sequence ID" value="MFB9783713.1"/>
    <property type="molecule type" value="Genomic_DNA"/>
</dbReference>
<dbReference type="PANTHER" id="PTHR43664:SF1">
    <property type="entry name" value="BETA-METHYLMALYL-COA DEHYDRATASE"/>
    <property type="match status" value="1"/>
</dbReference>
<dbReference type="SUPFAM" id="SSF54637">
    <property type="entry name" value="Thioesterase/thiol ester dehydrase-isomerase"/>
    <property type="match status" value="2"/>
</dbReference>
<organism evidence="1 2">
    <name type="scientific">Rhodococcus baikonurensis</name>
    <dbReference type="NCBI Taxonomy" id="172041"/>
    <lineage>
        <taxon>Bacteria</taxon>
        <taxon>Bacillati</taxon>
        <taxon>Actinomycetota</taxon>
        <taxon>Actinomycetes</taxon>
        <taxon>Mycobacteriales</taxon>
        <taxon>Nocardiaceae</taxon>
        <taxon>Rhodococcus</taxon>
        <taxon>Rhodococcus erythropolis group</taxon>
    </lineage>
</organism>
<accession>A0ABV5XMK2</accession>
<dbReference type="Gene3D" id="3.10.129.10">
    <property type="entry name" value="Hotdog Thioesterase"/>
    <property type="match status" value="2"/>
</dbReference>
<dbReference type="PANTHER" id="PTHR43664">
    <property type="entry name" value="MONOAMINE OXIDASE-RELATED"/>
    <property type="match status" value="1"/>
</dbReference>
<reference evidence="1 2" key="1">
    <citation type="submission" date="2024-09" db="EMBL/GenBank/DDBJ databases">
        <authorList>
            <person name="Sun Q."/>
            <person name="Mori K."/>
        </authorList>
    </citation>
    <scope>NUCLEOTIDE SEQUENCE [LARGE SCALE GENOMIC DNA]</scope>
    <source>
        <strain evidence="1 2">JCM 11411</strain>
    </source>
</reference>
<evidence type="ECO:0000313" key="2">
    <source>
        <dbReference type="Proteomes" id="UP001589587"/>
    </source>
</evidence>
<keyword evidence="2" id="KW-1185">Reference proteome</keyword>
<evidence type="ECO:0000313" key="1">
    <source>
        <dbReference type="EMBL" id="MFB9783713.1"/>
    </source>
</evidence>